<evidence type="ECO:0000256" key="9">
    <source>
        <dbReference type="SAM" id="MobiDB-lite"/>
    </source>
</evidence>
<keyword evidence="3" id="KW-0808">Transferase</keyword>
<dbReference type="GO" id="GO:0003677">
    <property type="term" value="F:DNA binding"/>
    <property type="evidence" value="ECO:0007669"/>
    <property type="project" value="UniProtKB-UniRule"/>
</dbReference>
<dbReference type="GO" id="GO:0044826">
    <property type="term" value="P:viral genome integration into host DNA"/>
    <property type="evidence" value="ECO:0007669"/>
    <property type="project" value="UniProtKB-KW"/>
</dbReference>
<evidence type="ECO:0000256" key="2">
    <source>
        <dbReference type="ARBA" id="ARBA00016082"/>
    </source>
</evidence>
<accession>A0AAX3ZX07</accession>
<dbReference type="PANTHER" id="PTHR30349:SF94">
    <property type="entry name" value="INTEGRASE_RECOMBINASE HI_1414-RELATED"/>
    <property type="match status" value="1"/>
</dbReference>
<dbReference type="InterPro" id="IPR011010">
    <property type="entry name" value="DNA_brk_join_enz"/>
</dbReference>
<comment type="similarity">
    <text evidence="1">Belongs to the 'phage' integrase family.</text>
</comment>
<keyword evidence="7" id="KW-1160">Virus entry into host cell</keyword>
<dbReference type="GO" id="GO:0016787">
    <property type="term" value="F:hydrolase activity"/>
    <property type="evidence" value="ECO:0007669"/>
    <property type="project" value="UniProtKB-KW"/>
</dbReference>
<keyword evidence="7" id="KW-0229">DNA integration</keyword>
<evidence type="ECO:0000256" key="4">
    <source>
        <dbReference type="ARBA" id="ARBA00022801"/>
    </source>
</evidence>
<dbReference type="InterPro" id="IPR044068">
    <property type="entry name" value="CB"/>
</dbReference>
<feature type="domain" description="Core-binding (CB)" evidence="11">
    <location>
        <begin position="59"/>
        <end position="136"/>
    </location>
</feature>
<dbReference type="Proteomes" id="UP001304225">
    <property type="component" value="Segment"/>
</dbReference>
<dbReference type="InterPro" id="IPR050090">
    <property type="entry name" value="Tyrosine_recombinase_XerCD"/>
</dbReference>
<dbReference type="PANTHER" id="PTHR30349">
    <property type="entry name" value="PHAGE INTEGRASE-RELATED"/>
    <property type="match status" value="1"/>
</dbReference>
<organism evidence="12 13">
    <name type="scientific">Roseobacter phage CRP-403</name>
    <dbReference type="NCBI Taxonomy" id="3072849"/>
    <lineage>
        <taxon>Viruses</taxon>
        <taxon>Duplodnaviria</taxon>
        <taxon>Heunggongvirae</taxon>
        <taxon>Uroviricota</taxon>
        <taxon>Caudoviricetes</taxon>
        <taxon>Autographivirales</taxon>
        <taxon>Autographivirales incertae sedis</taxon>
        <taxon>Shangxiadianvirus</taxon>
        <taxon>Shangxiadianvirus CRP403</taxon>
    </lineage>
</organism>
<feature type="region of interest" description="Disordered" evidence="9">
    <location>
        <begin position="1"/>
        <end position="24"/>
    </location>
</feature>
<protein>
    <recommendedName>
        <fullName evidence="2">Integrase</fullName>
    </recommendedName>
</protein>
<dbReference type="InterPro" id="IPR002104">
    <property type="entry name" value="Integrase_catalytic"/>
</dbReference>
<dbReference type="GO" id="GO:0015074">
    <property type="term" value="P:DNA integration"/>
    <property type="evidence" value="ECO:0007669"/>
    <property type="project" value="InterPro"/>
</dbReference>
<keyword evidence="5 8" id="KW-0238">DNA-binding</keyword>
<keyword evidence="7" id="KW-1179">Viral genome integration</keyword>
<keyword evidence="4" id="KW-0378">Hydrolase</keyword>
<dbReference type="InterPro" id="IPR013762">
    <property type="entry name" value="Integrase-like_cat_sf"/>
</dbReference>
<dbReference type="PROSITE" id="PS51898">
    <property type="entry name" value="TYR_RECOMBINASE"/>
    <property type="match status" value="1"/>
</dbReference>
<evidence type="ECO:0000256" key="6">
    <source>
        <dbReference type="ARBA" id="ARBA00023172"/>
    </source>
</evidence>
<name>A0AAX3ZX07_9CAUD</name>
<keyword evidence="6" id="KW-0233">DNA recombination</keyword>
<feature type="domain" description="Tyr recombinase" evidence="10">
    <location>
        <begin position="157"/>
        <end position="332"/>
    </location>
</feature>
<evidence type="ECO:0000256" key="5">
    <source>
        <dbReference type="ARBA" id="ARBA00023125"/>
    </source>
</evidence>
<gene>
    <name evidence="12" type="ORF">CRP403_gp7</name>
</gene>
<reference evidence="12 13" key="1">
    <citation type="submission" date="2023-08" db="EMBL/GenBank/DDBJ databases">
        <authorList>
            <person name="Du S."/>
            <person name="Wu Z."/>
            <person name="Wu Y."/>
            <person name="Yang M."/>
            <person name="Shao J."/>
            <person name="Liu H."/>
            <person name="Zhao Y."/>
            <person name="Zhang Z."/>
        </authorList>
    </citation>
    <scope>NUCLEOTIDE SEQUENCE [LARGE SCALE GENOMIC DNA]</scope>
</reference>
<dbReference type="PROSITE" id="PS51900">
    <property type="entry name" value="CB"/>
    <property type="match status" value="1"/>
</dbReference>
<sequence length="334" mass="38898">MSVVQRGSKFQARVKEPNGGKYHRPTFDTKEQAIFWERKAREAIRKGLPVPNSSDSETVTIRSLAQRYSRHLWPNQREKMIDYDLRVADRLLPSDPLKLTSRDVELYVEKRRMEGASDTTIRVNLTRVKKLLQHSHKMGDIHLSDDIQWPTFKAANNRIRYLTPEEEELLLNAMEIDDYRFLTMFMIDTGCRPSEVQETAAVVAKPFEWRDVSKSKDGRTLVTFWKTKTDTPRTVPLTERAAQALEWSREEGHTRPFDVGLYRHYKNYVVEKAAQLGLRDVVVYTFRHTCASRLVQRGADIMRVKQWMGHSNIETTLGYAHLAPEDIYTLSDLL</sequence>
<dbReference type="GO" id="GO:0006310">
    <property type="term" value="P:DNA recombination"/>
    <property type="evidence" value="ECO:0007669"/>
    <property type="project" value="UniProtKB-KW"/>
</dbReference>
<evidence type="ECO:0000256" key="7">
    <source>
        <dbReference type="ARBA" id="ARBA00023195"/>
    </source>
</evidence>
<dbReference type="GO" id="GO:0075713">
    <property type="term" value="P:establishment of integrated proviral latency"/>
    <property type="evidence" value="ECO:0007669"/>
    <property type="project" value="UniProtKB-KW"/>
</dbReference>
<evidence type="ECO:0000256" key="3">
    <source>
        <dbReference type="ARBA" id="ARBA00022679"/>
    </source>
</evidence>
<proteinExistence type="inferred from homology"/>
<keyword evidence="13" id="KW-1185">Reference proteome</keyword>
<evidence type="ECO:0000259" key="10">
    <source>
        <dbReference type="PROSITE" id="PS51898"/>
    </source>
</evidence>
<evidence type="ECO:0000256" key="1">
    <source>
        <dbReference type="ARBA" id="ARBA00008857"/>
    </source>
</evidence>
<evidence type="ECO:0000256" key="8">
    <source>
        <dbReference type="PROSITE-ProRule" id="PRU01248"/>
    </source>
</evidence>
<dbReference type="CDD" id="cd00796">
    <property type="entry name" value="INT_Rci_Hp1_C"/>
    <property type="match status" value="1"/>
</dbReference>
<dbReference type="EMBL" id="OR420752">
    <property type="protein sequence ID" value="WMM95721.1"/>
    <property type="molecule type" value="Genomic_DNA"/>
</dbReference>
<dbReference type="SUPFAM" id="SSF56349">
    <property type="entry name" value="DNA breaking-rejoining enzymes"/>
    <property type="match status" value="1"/>
</dbReference>
<dbReference type="Pfam" id="PF00589">
    <property type="entry name" value="Phage_integrase"/>
    <property type="match status" value="1"/>
</dbReference>
<dbReference type="Gene3D" id="1.10.443.10">
    <property type="entry name" value="Intergrase catalytic core"/>
    <property type="match status" value="1"/>
</dbReference>
<evidence type="ECO:0000259" key="11">
    <source>
        <dbReference type="PROSITE" id="PS51900"/>
    </source>
</evidence>
<evidence type="ECO:0000313" key="12">
    <source>
        <dbReference type="EMBL" id="WMM95721.1"/>
    </source>
</evidence>
<dbReference type="GO" id="GO:0016740">
    <property type="term" value="F:transferase activity"/>
    <property type="evidence" value="ECO:0007669"/>
    <property type="project" value="UniProtKB-KW"/>
</dbReference>
<evidence type="ECO:0000313" key="13">
    <source>
        <dbReference type="Proteomes" id="UP001304225"/>
    </source>
</evidence>